<dbReference type="GO" id="GO:0005840">
    <property type="term" value="C:ribosome"/>
    <property type="evidence" value="ECO:0007669"/>
    <property type="project" value="UniProtKB-KW"/>
</dbReference>
<keyword evidence="3" id="KW-0687">Ribonucleoprotein</keyword>
<name>A0ABR0L5K7_9PEZI</name>
<feature type="region of interest" description="Disordered" evidence="1">
    <location>
        <begin position="35"/>
        <end position="60"/>
    </location>
</feature>
<evidence type="ECO:0000313" key="4">
    <source>
        <dbReference type="Proteomes" id="UP001308179"/>
    </source>
</evidence>
<dbReference type="PANTHER" id="PTHR28041:SF1">
    <property type="entry name" value="LARGE RIBOSOMAL SUBUNIT PROTEIN ML59"/>
    <property type="match status" value="1"/>
</dbReference>
<dbReference type="Proteomes" id="UP001308179">
    <property type="component" value="Unassembled WGS sequence"/>
</dbReference>
<accession>A0ABR0L5K7</accession>
<dbReference type="InterPro" id="IPR037507">
    <property type="entry name" value="Ribosomal_mL59"/>
</dbReference>
<organism evidence="3 4">
    <name type="scientific">Rachicladosporium monterosium</name>
    <dbReference type="NCBI Taxonomy" id="1507873"/>
    <lineage>
        <taxon>Eukaryota</taxon>
        <taxon>Fungi</taxon>
        <taxon>Dikarya</taxon>
        <taxon>Ascomycota</taxon>
        <taxon>Pezizomycotina</taxon>
        <taxon>Dothideomycetes</taxon>
        <taxon>Dothideomycetidae</taxon>
        <taxon>Cladosporiales</taxon>
        <taxon>Cladosporiaceae</taxon>
        <taxon>Rachicladosporium</taxon>
    </lineage>
</organism>
<sequence length="218" mass="24900">MAAVAATSQHVSLAQSLPPRLLQLFKRFPPAQLSASQSVNTTADAPSEDPLSTTTTWKKNPFLPFKNPRTQAWHGPHYSLRRQADLFKLAQEHNVMPLMPICPKHPDVKTQSRIQHGLRVKGTGEGQRVKGKHWERTLQQRLATRRLAMERMPDMVALWKERGHGKGWKKYPRSKGKVGTGKDDVFRSDMRHTWVNERPVTRILVKPPSTSVQQQRLL</sequence>
<reference evidence="3 4" key="1">
    <citation type="submission" date="2023-08" db="EMBL/GenBank/DDBJ databases">
        <title>Black Yeasts Isolated from many extreme environments.</title>
        <authorList>
            <person name="Coleine C."/>
            <person name="Stajich J.E."/>
            <person name="Selbmann L."/>
        </authorList>
    </citation>
    <scope>NUCLEOTIDE SEQUENCE [LARGE SCALE GENOMIC DNA]</scope>
    <source>
        <strain evidence="3 4">CCFEE 5386</strain>
    </source>
</reference>
<keyword evidence="3" id="KW-0689">Ribosomal protein</keyword>
<evidence type="ECO:0000259" key="2">
    <source>
        <dbReference type="Pfam" id="PF18126"/>
    </source>
</evidence>
<dbReference type="EMBL" id="JAVRRR010000334">
    <property type="protein sequence ID" value="KAK5143253.1"/>
    <property type="molecule type" value="Genomic_DNA"/>
</dbReference>
<dbReference type="Pfam" id="PF18126">
    <property type="entry name" value="Mitoc_mL59"/>
    <property type="match status" value="1"/>
</dbReference>
<dbReference type="PANTHER" id="PTHR28041">
    <property type="entry name" value="54S RIBOSOMAL PROTEIN L25, MITOCHONDRIAL"/>
    <property type="match status" value="1"/>
</dbReference>
<evidence type="ECO:0000256" key="1">
    <source>
        <dbReference type="SAM" id="MobiDB-lite"/>
    </source>
</evidence>
<protein>
    <submittedName>
        <fullName evidence="3">54S ribosomal protein L25, mitochondrial</fullName>
    </submittedName>
</protein>
<comment type="caution">
    <text evidence="3">The sequence shown here is derived from an EMBL/GenBank/DDBJ whole genome shotgun (WGS) entry which is preliminary data.</text>
</comment>
<proteinExistence type="predicted"/>
<keyword evidence="4" id="KW-1185">Reference proteome</keyword>
<evidence type="ECO:0000313" key="3">
    <source>
        <dbReference type="EMBL" id="KAK5143253.1"/>
    </source>
</evidence>
<feature type="compositionally biased region" description="Polar residues" evidence="1">
    <location>
        <begin position="35"/>
        <end position="58"/>
    </location>
</feature>
<gene>
    <name evidence="3" type="primary">MRPL25</name>
    <name evidence="3" type="ORF">LTR32_004583</name>
</gene>
<dbReference type="InterPro" id="IPR040922">
    <property type="entry name" value="Ribosomal_mL59_dom"/>
</dbReference>
<feature type="domain" description="Large ribosomal subunit protein mL59" evidence="2">
    <location>
        <begin position="19"/>
        <end position="161"/>
    </location>
</feature>